<organism evidence="2 3">
    <name type="scientific">Rubritalea tangerina</name>
    <dbReference type="NCBI Taxonomy" id="430798"/>
    <lineage>
        <taxon>Bacteria</taxon>
        <taxon>Pseudomonadati</taxon>
        <taxon>Verrucomicrobiota</taxon>
        <taxon>Verrucomicrobiia</taxon>
        <taxon>Verrucomicrobiales</taxon>
        <taxon>Rubritaleaceae</taxon>
        <taxon>Rubritalea</taxon>
    </lineage>
</organism>
<dbReference type="Proteomes" id="UP001597389">
    <property type="component" value="Unassembled WGS sequence"/>
</dbReference>
<evidence type="ECO:0000256" key="1">
    <source>
        <dbReference type="SAM" id="MobiDB-lite"/>
    </source>
</evidence>
<gene>
    <name evidence="2" type="ORF">ACFSW8_13990</name>
</gene>
<reference evidence="3" key="1">
    <citation type="journal article" date="2019" name="Int. J. Syst. Evol. Microbiol.">
        <title>The Global Catalogue of Microorganisms (GCM) 10K type strain sequencing project: providing services to taxonomists for standard genome sequencing and annotation.</title>
        <authorList>
            <consortium name="The Broad Institute Genomics Platform"/>
            <consortium name="The Broad Institute Genome Sequencing Center for Infectious Disease"/>
            <person name="Wu L."/>
            <person name="Ma J."/>
        </authorList>
    </citation>
    <scope>NUCLEOTIDE SEQUENCE [LARGE SCALE GENOMIC DNA]</scope>
    <source>
        <strain evidence="3">CCUG 57942</strain>
    </source>
</reference>
<accession>A0ABW4ZDQ4</accession>
<feature type="region of interest" description="Disordered" evidence="1">
    <location>
        <begin position="201"/>
        <end position="317"/>
    </location>
</feature>
<sequence>MKYIALTSSVVACMIAQSYGDVSYSMPGLNDVGSVSGSQINKNVSVGTHWQYKITGYKWQLSAGSPLEGSVDKDGYFRNNSGAKVSRTTKMGLSINGKTIVDESWSTDRIANEEGGYATTGGTETLEEPIVISNQQVGFTITQDTEMSGDSGTYIQLIGVAIKQSPTPSGSISPFDLTETDAENYYIASVGDVPTINWRITKEGDTGTTPEIQVDSGSWSYTDLGAGPDEPGEGDVITPGDTDSSGGATDPIEEDTECVSKNCDKNKTNNGHGNNADGIDVSNPGKSAQKWQDKWGITDDTSVDDESKGGGAAPSNK</sequence>
<evidence type="ECO:0000313" key="3">
    <source>
        <dbReference type="Proteomes" id="UP001597389"/>
    </source>
</evidence>
<protein>
    <submittedName>
        <fullName evidence="2">Uncharacterized protein</fullName>
    </submittedName>
</protein>
<proteinExistence type="predicted"/>
<name>A0ABW4ZDQ4_9BACT</name>
<comment type="caution">
    <text evidence="2">The sequence shown here is derived from an EMBL/GenBank/DDBJ whole genome shotgun (WGS) entry which is preliminary data.</text>
</comment>
<keyword evidence="3" id="KW-1185">Reference proteome</keyword>
<feature type="compositionally biased region" description="Polar residues" evidence="1">
    <location>
        <begin position="206"/>
        <end position="221"/>
    </location>
</feature>
<evidence type="ECO:0000313" key="2">
    <source>
        <dbReference type="EMBL" id="MFD2160014.1"/>
    </source>
</evidence>
<dbReference type="RefSeq" id="WP_377088977.1">
    <property type="nucleotide sequence ID" value="NZ_JBHSJL010000014.1"/>
</dbReference>
<dbReference type="EMBL" id="JBHUJB010000061">
    <property type="protein sequence ID" value="MFD2160014.1"/>
    <property type="molecule type" value="Genomic_DNA"/>
</dbReference>